<dbReference type="AGR" id="RGD:1564770"/>
<keyword evidence="4" id="KW-0735">Signal-anchor</keyword>
<dbReference type="GeneTree" id="ENSGT00940000164437"/>
<dbReference type="SMART" id="SM00034">
    <property type="entry name" value="CLECT"/>
    <property type="match status" value="1"/>
</dbReference>
<evidence type="ECO:0000259" key="9">
    <source>
        <dbReference type="PROSITE" id="PS50041"/>
    </source>
</evidence>
<dbReference type="Pfam" id="PF00059">
    <property type="entry name" value="Lectin_C"/>
    <property type="match status" value="1"/>
</dbReference>
<reference evidence="10" key="2">
    <citation type="journal article" date="2010" name="Immunogenetics">
        <title>The complete inventory of receptors encoded by the rat natural killer cell gene complex.</title>
        <authorList>
            <person name="Flornes L.M."/>
            <person name="Nylenna O."/>
            <person name="Saether P.C."/>
            <person name="Daws M.R."/>
            <person name="Dissen E."/>
            <person name="Fossum S."/>
        </authorList>
    </citation>
    <scope>NUCLEOTIDE SEQUENCE</scope>
    <source>
        <strain evidence="10">PVG</strain>
    </source>
</reference>
<dbReference type="Ensembl" id="ENSRNOT00000088759.3">
    <property type="protein sequence ID" value="ENSRNOP00000069958.1"/>
    <property type="gene ID" value="ENSRNOG00000057254.3"/>
</dbReference>
<dbReference type="HOGENOM" id="CLU_049894_8_4_1"/>
<name>D3ZGX2_RAT</name>
<dbReference type="eggNOG" id="KOG4297">
    <property type="taxonomic scope" value="Eukaryota"/>
</dbReference>
<dbReference type="InterPro" id="IPR001304">
    <property type="entry name" value="C-type_lectin-like"/>
</dbReference>
<dbReference type="OrthoDB" id="8935730at2759"/>
<dbReference type="AlphaFoldDB" id="D3ZGX2"/>
<keyword evidence="6 8" id="KW-0472">Membrane</keyword>
<evidence type="ECO:0000313" key="10">
    <source>
        <dbReference type="EMBL" id="ADK94897.1"/>
    </source>
</evidence>
<evidence type="ECO:0000256" key="3">
    <source>
        <dbReference type="ARBA" id="ARBA00022734"/>
    </source>
</evidence>
<evidence type="ECO:0000256" key="4">
    <source>
        <dbReference type="ARBA" id="ARBA00022968"/>
    </source>
</evidence>
<dbReference type="EMBL" id="GU357487">
    <property type="protein sequence ID" value="ADK94897.1"/>
    <property type="molecule type" value="mRNA"/>
</dbReference>
<evidence type="ECO:0000256" key="6">
    <source>
        <dbReference type="ARBA" id="ARBA00023136"/>
    </source>
</evidence>
<dbReference type="CDD" id="cd03593">
    <property type="entry name" value="CLECT_NK_receptors_like"/>
    <property type="match status" value="1"/>
</dbReference>
<dbReference type="Gene3D" id="3.10.100.10">
    <property type="entry name" value="Mannose-Binding Protein A, subunit A"/>
    <property type="match status" value="1"/>
</dbReference>
<dbReference type="InterPro" id="IPR051527">
    <property type="entry name" value="KLR_subfamily_B"/>
</dbReference>
<dbReference type="GeneID" id="500335"/>
<dbReference type="Bgee" id="ENSRNOG00000057254">
    <property type="expression patterns" value="Expressed in testis"/>
</dbReference>
<evidence type="ECO:0000256" key="1">
    <source>
        <dbReference type="ARBA" id="ARBA00004606"/>
    </source>
</evidence>
<dbReference type="GO" id="GO:0030246">
    <property type="term" value="F:carbohydrate binding"/>
    <property type="evidence" value="ECO:0007669"/>
    <property type="project" value="UniProtKB-KW"/>
</dbReference>
<keyword evidence="3 10" id="KW-0430">Lectin</keyword>
<evidence type="ECO:0000256" key="7">
    <source>
        <dbReference type="ARBA" id="ARBA00023157"/>
    </source>
</evidence>
<sequence>MQTESSLRLSQSSHHRLTFDLKKVVTLWILVIGVIAVLLWGFFSFPKKFTVTRQTKNEVCSDGVKICLHGWNKLNRNCFTHFSHANSWFTAKETCKFHDATLAVFNDQTELDIVMKQMEDIQTFWIGLYKKDFRGPWVWTNGSKYNNWYEVQDYGHCAFLHKSGIDSTNCNDLKEYICTQEGHCP</sequence>
<reference evidence="11 12" key="1">
    <citation type="journal article" date="2004" name="Nature">
        <title>Genome sequence of the Brown Norway rat yields insights into mammalian evolution.</title>
        <authorList>
            <consortium name="Rat Genome Sequencing Project Consortium"/>
            <person name="Gibbs R.A."/>
            <person name="Weinstock G.M."/>
            <person name="Metzker M.L."/>
            <person name="Muzny D.M."/>
            <person name="Sodergren E.J."/>
            <person name="Scherer S."/>
            <person name="Scott G."/>
            <person name="Steffen D."/>
            <person name="Worley K.C."/>
            <person name="Burch P.E."/>
            <person name="Okwuonu G."/>
            <person name="Hines S."/>
            <person name="Lewis L."/>
            <person name="Deramo C."/>
            <person name="Delgado O."/>
            <person name="Dugan-Rocha S."/>
            <person name="Miner G."/>
            <person name="Morgan M."/>
            <person name="Hawes A."/>
            <person name="Gill R."/>
            <person name="Holt R.A."/>
            <person name="Adams M.D."/>
            <person name="Amanatides P.G."/>
            <person name="Baden-Tillson H."/>
            <person name="Barnstead M."/>
            <person name="Chin S."/>
            <person name="Evans C.A."/>
            <person name="Ferriera S."/>
            <person name="Fosler C."/>
            <person name="Glodek A."/>
            <person name="Gu Z."/>
            <person name="Jennings D."/>
            <person name="Kraft C.L."/>
            <person name="Nguyen T."/>
            <person name="Pfannkoch C.M."/>
            <person name="Sitter C."/>
            <person name="Sutton G.G."/>
            <person name="Venter J.C."/>
            <person name="Woodage T."/>
            <person name="Smith D."/>
            <person name="Lee H.-M."/>
            <person name="Gustafson E."/>
            <person name="Cahill P."/>
            <person name="Kana A."/>
            <person name="Doucette-Stamm L."/>
            <person name="Weinstock K."/>
            <person name="Fechtel K."/>
            <person name="Weiss R.B."/>
            <person name="Dunn D.M."/>
            <person name="Green E.D."/>
            <person name="Blakesley R.W."/>
            <person name="Bouffard G.G."/>
            <person name="De Jong P.J."/>
            <person name="Osoegawa K."/>
            <person name="Zhu B."/>
            <person name="Marra M."/>
            <person name="Schein J."/>
            <person name="Bosdet I."/>
            <person name="Fjell C."/>
            <person name="Jones S."/>
            <person name="Krzywinski M."/>
            <person name="Mathewson C."/>
            <person name="Siddiqui A."/>
            <person name="Wye N."/>
            <person name="McPherson J."/>
            <person name="Zhao S."/>
            <person name="Fraser C.M."/>
            <person name="Shetty J."/>
            <person name="Shatsman S."/>
            <person name="Geer K."/>
            <person name="Chen Y."/>
            <person name="Abramzon S."/>
            <person name="Nierman W.C."/>
            <person name="Havlak P.H."/>
            <person name="Chen R."/>
            <person name="Durbin K.J."/>
            <person name="Egan A."/>
            <person name="Ren Y."/>
            <person name="Song X.-Z."/>
            <person name="Li B."/>
            <person name="Liu Y."/>
            <person name="Qin X."/>
            <person name="Cawley S."/>
            <person name="Cooney A.J."/>
            <person name="D'Souza L.M."/>
            <person name="Martin K."/>
            <person name="Wu J.Q."/>
            <person name="Gonzalez-Garay M.L."/>
            <person name="Jackson A.R."/>
            <person name="Kalafus K.J."/>
            <person name="McLeod M.P."/>
            <person name="Milosavljevic A."/>
            <person name="Virk D."/>
            <person name="Volkov A."/>
            <person name="Wheeler D.A."/>
            <person name="Zhang Z."/>
            <person name="Bailey J.A."/>
            <person name="Eichler E.E."/>
            <person name="Tuzun E."/>
            <person name="Birney E."/>
            <person name="Mongin E."/>
            <person name="Ureta-Vidal A."/>
            <person name="Woodwark C."/>
            <person name="Zdobnov E."/>
            <person name="Bork P."/>
            <person name="Suyama M."/>
            <person name="Torrents D."/>
            <person name="Alexandersson M."/>
            <person name="Trask B.J."/>
            <person name="Young J.M."/>
            <person name="Huang H."/>
            <person name="Wang H."/>
            <person name="Xing H."/>
            <person name="Daniels S."/>
            <person name="Gietzen D."/>
            <person name="Schmidt J."/>
            <person name="Stevens K."/>
            <person name="Vitt U."/>
            <person name="Wingrove J."/>
            <person name="Camara F."/>
            <person name="Mar Alba M."/>
            <person name="Abril J.F."/>
            <person name="Guigo R."/>
            <person name="Smit A."/>
            <person name="Dubchak I."/>
            <person name="Rubin E.M."/>
            <person name="Couronne O."/>
            <person name="Poliakov A."/>
            <person name="Huebner N."/>
            <person name="Ganten D."/>
            <person name="Goesele C."/>
            <person name="Hummel O."/>
            <person name="Kreitler T."/>
            <person name="Lee Y.-A."/>
            <person name="Monti J."/>
            <person name="Schulz H."/>
            <person name="Zimdahl H."/>
            <person name="Himmelbauer H."/>
            <person name="Lehrach H."/>
            <person name="Jacob H.J."/>
            <person name="Bromberg S."/>
            <person name="Gullings-Handley J."/>
            <person name="Jensen-Seaman M.I."/>
            <person name="Kwitek A.E."/>
            <person name="Lazar J."/>
            <person name="Pasko D."/>
            <person name="Tonellato P.J."/>
            <person name="Twigger S."/>
            <person name="Ponting C.P."/>
            <person name="Duarte J.M."/>
            <person name="Rice S."/>
            <person name="Goodstadt L."/>
            <person name="Beatson S.A."/>
            <person name="Emes R.D."/>
            <person name="Winter E.E."/>
            <person name="Webber C."/>
            <person name="Brandt P."/>
            <person name="Nyakatura G."/>
            <person name="Adetobi M."/>
            <person name="Chiaromonte F."/>
            <person name="Elnitski L."/>
            <person name="Eswara P."/>
            <person name="Hardison R.C."/>
            <person name="Hou M."/>
            <person name="Kolbe D."/>
            <person name="Makova K."/>
            <person name="Miller W."/>
            <person name="Nekrutenko A."/>
            <person name="Riemer C."/>
            <person name="Schwartz S."/>
            <person name="Taylor J."/>
            <person name="Yang S."/>
            <person name="Zhang Y."/>
            <person name="Lindpaintner K."/>
            <person name="Andrews T.D."/>
            <person name="Caccamo M."/>
            <person name="Clamp M."/>
            <person name="Clarke L."/>
            <person name="Curwen V."/>
            <person name="Durbin R.M."/>
            <person name="Eyras E."/>
            <person name="Searle S.M."/>
            <person name="Cooper G.M."/>
            <person name="Batzoglou S."/>
            <person name="Brudno M."/>
            <person name="Sidow A."/>
            <person name="Stone E.A."/>
            <person name="Payseur B.A."/>
            <person name="Bourque G."/>
            <person name="Lopez-Otin C."/>
            <person name="Puente X.S."/>
            <person name="Chakrabarti K."/>
            <person name="Chatterji S."/>
            <person name="Dewey C."/>
            <person name="Pachter L."/>
            <person name="Bray N."/>
            <person name="Yap V.B."/>
            <person name="Caspi A."/>
            <person name="Tesler G."/>
            <person name="Pevzner P.A."/>
            <person name="Haussler D."/>
            <person name="Roskin K.M."/>
            <person name="Baertsch R."/>
            <person name="Clawson H."/>
            <person name="Furey T.S."/>
            <person name="Hinrichs A.S."/>
            <person name="Karolchik D."/>
            <person name="Kent W.J."/>
            <person name="Rosenbloom K.R."/>
            <person name="Trumbower H."/>
            <person name="Weirauch M."/>
            <person name="Cooper D.N."/>
            <person name="Stenson P.D."/>
            <person name="Ma B."/>
            <person name="Brent M."/>
            <person name="Arumugam M."/>
            <person name="Shteynberg D."/>
            <person name="Copley R.R."/>
            <person name="Taylor M.S."/>
            <person name="Riethman H."/>
            <person name="Mudunuri U."/>
            <person name="Peterson J."/>
            <person name="Guyer M."/>
            <person name="Felsenfeld A."/>
            <person name="Old S."/>
            <person name="Mockrin S."/>
            <person name="Collins F.S."/>
        </authorList>
    </citation>
    <scope>NUCLEOTIDE SEQUENCE [LARGE SCALE GENOMIC DNA]</scope>
    <source>
        <strain evidence="11 12">Brown Norway</strain>
    </source>
</reference>
<dbReference type="PROSITE" id="PS50041">
    <property type="entry name" value="C_TYPE_LECTIN_2"/>
    <property type="match status" value="1"/>
</dbReference>
<gene>
    <name evidence="11 13" type="primary">Clec2m</name>
    <name evidence="13" type="synonym">Clec2ml1</name>
    <name evidence="13" type="synonym">RGD1564770</name>
</gene>
<accession>D3ZGX2</accession>
<dbReference type="PaxDb" id="10116-ENSRNOP00000036175"/>
<dbReference type="Proteomes" id="UP000002494">
    <property type="component" value="Chromosome 4"/>
</dbReference>
<dbReference type="STRING" id="10116.ENSRNOP00000069958"/>
<keyword evidence="7" id="KW-1015">Disulfide bond</keyword>
<evidence type="ECO:0000256" key="5">
    <source>
        <dbReference type="ARBA" id="ARBA00022989"/>
    </source>
</evidence>
<dbReference type="InterPro" id="IPR033992">
    <property type="entry name" value="NKR-like_CTLD"/>
</dbReference>
<evidence type="ECO:0000313" key="11">
    <source>
        <dbReference type="Ensembl" id="ENSRNOP00000069958.1"/>
    </source>
</evidence>
<dbReference type="SUPFAM" id="SSF56436">
    <property type="entry name" value="C-type lectin-like"/>
    <property type="match status" value="1"/>
</dbReference>
<dbReference type="PANTHER" id="PTHR46784:SF1">
    <property type="entry name" value="KILLER CELL LECTIN-LIKE RECEPTOR SUBFAMILY B MEMBER 1"/>
    <property type="match status" value="1"/>
</dbReference>
<dbReference type="InterPro" id="IPR016186">
    <property type="entry name" value="C-type_lectin-like/link_sf"/>
</dbReference>
<dbReference type="SMR" id="D3ZGX2"/>
<reference evidence="11" key="3">
    <citation type="submission" date="2025-05" db="UniProtKB">
        <authorList>
            <consortium name="Ensembl"/>
        </authorList>
    </citation>
    <scope>IDENTIFICATION</scope>
    <source>
        <strain evidence="11">Brown Norway</strain>
    </source>
</reference>
<comment type="subcellular location">
    <subcellularLocation>
        <location evidence="1">Membrane</location>
        <topology evidence="1">Single-pass type II membrane protein</topology>
    </subcellularLocation>
</comment>
<dbReference type="RGD" id="1564770">
    <property type="gene designation" value="Clec2m"/>
</dbReference>
<evidence type="ECO:0000313" key="13">
    <source>
        <dbReference type="RGD" id="1564770"/>
    </source>
</evidence>
<dbReference type="RefSeq" id="NP_001181914.1">
    <property type="nucleotide sequence ID" value="NM_001194985.2"/>
</dbReference>
<dbReference type="InterPro" id="IPR016187">
    <property type="entry name" value="CTDL_fold"/>
</dbReference>
<evidence type="ECO:0000313" key="12">
    <source>
        <dbReference type="Proteomes" id="UP000002494"/>
    </source>
</evidence>
<feature type="transmembrane region" description="Helical" evidence="8">
    <location>
        <begin position="25"/>
        <end position="45"/>
    </location>
</feature>
<proteinExistence type="evidence at transcript level"/>
<keyword evidence="2 8" id="KW-0812">Transmembrane</keyword>
<evidence type="ECO:0000256" key="8">
    <source>
        <dbReference type="SAM" id="Phobius"/>
    </source>
</evidence>
<dbReference type="PANTHER" id="PTHR46784">
    <property type="entry name" value="KILLER CELL LECTIN-LIKE RECEPTOR SUBFAMILY B MEMBER 1"/>
    <property type="match status" value="1"/>
</dbReference>
<evidence type="ECO:0000256" key="2">
    <source>
        <dbReference type="ARBA" id="ARBA00022692"/>
    </source>
</evidence>
<dbReference type="KEGG" id="rno:500335"/>
<keyword evidence="5 8" id="KW-1133">Transmembrane helix</keyword>
<protein>
    <submittedName>
        <fullName evidence="10">C-type lectin domain family 2 member M</fullName>
    </submittedName>
    <submittedName>
        <fullName evidence="11">C-type lectin domain family 2, member M</fullName>
    </submittedName>
</protein>
<dbReference type="CTD" id="381816"/>
<organism evidence="11 12">
    <name type="scientific">Rattus norvegicus</name>
    <name type="common">Rat</name>
    <dbReference type="NCBI Taxonomy" id="10116"/>
    <lineage>
        <taxon>Eukaryota</taxon>
        <taxon>Metazoa</taxon>
        <taxon>Chordata</taxon>
        <taxon>Craniata</taxon>
        <taxon>Vertebrata</taxon>
        <taxon>Euteleostomi</taxon>
        <taxon>Mammalia</taxon>
        <taxon>Eutheria</taxon>
        <taxon>Euarchontoglires</taxon>
        <taxon>Glires</taxon>
        <taxon>Rodentia</taxon>
        <taxon>Myomorpha</taxon>
        <taxon>Muroidea</taxon>
        <taxon>Muridae</taxon>
        <taxon>Murinae</taxon>
        <taxon>Rattus</taxon>
    </lineage>
</organism>
<feature type="domain" description="C-type lectin" evidence="9">
    <location>
        <begin position="74"/>
        <end position="179"/>
    </location>
</feature>
<keyword evidence="12" id="KW-1185">Reference proteome</keyword>
<dbReference type="GO" id="GO:0016020">
    <property type="term" value="C:membrane"/>
    <property type="evidence" value="ECO:0007669"/>
    <property type="project" value="UniProtKB-SubCell"/>
</dbReference>